<dbReference type="Proteomes" id="UP000054270">
    <property type="component" value="Unassembled WGS sequence"/>
</dbReference>
<evidence type="ECO:0000256" key="2">
    <source>
        <dbReference type="ARBA" id="ARBA00022857"/>
    </source>
</evidence>
<accession>A0A0D2L5X3</accession>
<dbReference type="AlphaFoldDB" id="A0A0D2L5X3"/>
<dbReference type="PRINTS" id="PR00081">
    <property type="entry name" value="GDHRDH"/>
</dbReference>
<evidence type="ECO:0000256" key="1">
    <source>
        <dbReference type="ARBA" id="ARBA00006484"/>
    </source>
</evidence>
<dbReference type="Pfam" id="PF00106">
    <property type="entry name" value="adh_short"/>
    <property type="match status" value="1"/>
</dbReference>
<comment type="similarity">
    <text evidence="1">Belongs to the short-chain dehydrogenases/reductases (SDR) family.</text>
</comment>
<keyword evidence="2" id="KW-0521">NADP</keyword>
<evidence type="ECO:0000313" key="5">
    <source>
        <dbReference type="Proteomes" id="UP000054270"/>
    </source>
</evidence>
<name>A0A0D2L5X3_HYPSF</name>
<evidence type="ECO:0000256" key="3">
    <source>
        <dbReference type="ARBA" id="ARBA00023002"/>
    </source>
</evidence>
<protein>
    <recommendedName>
        <fullName evidence="6">Ketoreductase (KR) domain-containing protein</fullName>
    </recommendedName>
</protein>
<evidence type="ECO:0008006" key="6">
    <source>
        <dbReference type="Google" id="ProtNLM"/>
    </source>
</evidence>
<dbReference type="InterPro" id="IPR002347">
    <property type="entry name" value="SDR_fam"/>
</dbReference>
<evidence type="ECO:0000313" key="4">
    <source>
        <dbReference type="EMBL" id="KJA22262.1"/>
    </source>
</evidence>
<reference evidence="5" key="1">
    <citation type="submission" date="2014-04" db="EMBL/GenBank/DDBJ databases">
        <title>Evolutionary Origins and Diversification of the Mycorrhizal Mutualists.</title>
        <authorList>
            <consortium name="DOE Joint Genome Institute"/>
            <consortium name="Mycorrhizal Genomics Consortium"/>
            <person name="Kohler A."/>
            <person name="Kuo A."/>
            <person name="Nagy L.G."/>
            <person name="Floudas D."/>
            <person name="Copeland A."/>
            <person name="Barry K.W."/>
            <person name="Cichocki N."/>
            <person name="Veneault-Fourrey C."/>
            <person name="LaButti K."/>
            <person name="Lindquist E.A."/>
            <person name="Lipzen A."/>
            <person name="Lundell T."/>
            <person name="Morin E."/>
            <person name="Murat C."/>
            <person name="Riley R."/>
            <person name="Ohm R."/>
            <person name="Sun H."/>
            <person name="Tunlid A."/>
            <person name="Henrissat B."/>
            <person name="Grigoriev I.V."/>
            <person name="Hibbett D.S."/>
            <person name="Martin F."/>
        </authorList>
    </citation>
    <scope>NUCLEOTIDE SEQUENCE [LARGE SCALE GENOMIC DNA]</scope>
    <source>
        <strain evidence="5">FD-334 SS-4</strain>
    </source>
</reference>
<dbReference type="OMA" id="FVSFMIH"/>
<proteinExistence type="inferred from homology"/>
<sequence length="257" mass="27705">MSRATVYLVTGSNRGLGLGLVTHILEKHNNAFVYAGVRNPDNASSLQNLQTKYSDRIAVVKCVSADVEGNIALGKEIEKRHGRVDTVIANAGIYNSAADVVDVSVASMEEHFHVNVTGTIVLFQSMFSLLKKSTMPRFVPISSSGACLDGLAVKFPTGGVAYGATKAALNWTTRKIHFENDWIIVFPLSPGPVDTDMLRVAVAEDKSGVLQTLIDAETSNVPTVETVSVSLIKLIDESTRDKEGAQFVNVDGTRLPW</sequence>
<dbReference type="GO" id="GO:0016491">
    <property type="term" value="F:oxidoreductase activity"/>
    <property type="evidence" value="ECO:0007669"/>
    <property type="project" value="UniProtKB-KW"/>
</dbReference>
<keyword evidence="3" id="KW-0560">Oxidoreductase</keyword>
<dbReference type="InterPro" id="IPR051468">
    <property type="entry name" value="Fungal_SecMetab_SDRs"/>
</dbReference>
<organism evidence="4 5">
    <name type="scientific">Hypholoma sublateritium (strain FD-334 SS-4)</name>
    <dbReference type="NCBI Taxonomy" id="945553"/>
    <lineage>
        <taxon>Eukaryota</taxon>
        <taxon>Fungi</taxon>
        <taxon>Dikarya</taxon>
        <taxon>Basidiomycota</taxon>
        <taxon>Agaricomycotina</taxon>
        <taxon>Agaricomycetes</taxon>
        <taxon>Agaricomycetidae</taxon>
        <taxon>Agaricales</taxon>
        <taxon>Agaricineae</taxon>
        <taxon>Strophariaceae</taxon>
        <taxon>Hypholoma</taxon>
    </lineage>
</organism>
<dbReference type="Gene3D" id="3.40.50.720">
    <property type="entry name" value="NAD(P)-binding Rossmann-like Domain"/>
    <property type="match status" value="1"/>
</dbReference>
<dbReference type="GO" id="GO:0005737">
    <property type="term" value="C:cytoplasm"/>
    <property type="evidence" value="ECO:0007669"/>
    <property type="project" value="TreeGrafter"/>
</dbReference>
<dbReference type="InterPro" id="IPR036291">
    <property type="entry name" value="NAD(P)-bd_dom_sf"/>
</dbReference>
<dbReference type="PANTHER" id="PTHR43544:SF7">
    <property type="entry name" value="NADB-LER2"/>
    <property type="match status" value="1"/>
</dbReference>
<dbReference type="EMBL" id="KN817551">
    <property type="protein sequence ID" value="KJA22262.1"/>
    <property type="molecule type" value="Genomic_DNA"/>
</dbReference>
<dbReference type="OrthoDB" id="9876299at2759"/>
<dbReference type="PANTHER" id="PTHR43544">
    <property type="entry name" value="SHORT-CHAIN DEHYDROGENASE/REDUCTASE"/>
    <property type="match status" value="1"/>
</dbReference>
<gene>
    <name evidence="4" type="ORF">HYPSUDRAFT_41161</name>
</gene>
<dbReference type="SUPFAM" id="SSF51735">
    <property type="entry name" value="NAD(P)-binding Rossmann-fold domains"/>
    <property type="match status" value="1"/>
</dbReference>
<keyword evidence="5" id="KW-1185">Reference proteome</keyword>